<protein>
    <submittedName>
        <fullName evidence="1">Uncharacterized protein</fullName>
    </submittedName>
</protein>
<proteinExistence type="predicted"/>
<sequence length="66" mass="7092">MFRVLFLLLCVLMPIGLVYAFGAWSLVALFAIAAATLLFSTRKGRGAEATQGGYLTGYHTTTTATF</sequence>
<accession>A0ABP8HW61</accession>
<name>A0ABP8HW61_9BURK</name>
<organism evidence="1 2">
    <name type="scientific">Variovorax defluvii</name>
    <dbReference type="NCBI Taxonomy" id="913761"/>
    <lineage>
        <taxon>Bacteria</taxon>
        <taxon>Pseudomonadati</taxon>
        <taxon>Pseudomonadota</taxon>
        <taxon>Betaproteobacteria</taxon>
        <taxon>Burkholderiales</taxon>
        <taxon>Comamonadaceae</taxon>
        <taxon>Variovorax</taxon>
    </lineage>
</organism>
<comment type="caution">
    <text evidence="1">The sequence shown here is derived from an EMBL/GenBank/DDBJ whole genome shotgun (WGS) entry which is preliminary data.</text>
</comment>
<dbReference type="RefSeq" id="WP_345538889.1">
    <property type="nucleotide sequence ID" value="NZ_BAABGJ010000028.1"/>
</dbReference>
<reference evidence="2" key="1">
    <citation type="journal article" date="2019" name="Int. J. Syst. Evol. Microbiol.">
        <title>The Global Catalogue of Microorganisms (GCM) 10K type strain sequencing project: providing services to taxonomists for standard genome sequencing and annotation.</title>
        <authorList>
            <consortium name="The Broad Institute Genomics Platform"/>
            <consortium name="The Broad Institute Genome Sequencing Center for Infectious Disease"/>
            <person name="Wu L."/>
            <person name="Ma J."/>
        </authorList>
    </citation>
    <scope>NUCLEOTIDE SEQUENCE [LARGE SCALE GENOMIC DNA]</scope>
    <source>
        <strain evidence="2">JCM 17804</strain>
    </source>
</reference>
<evidence type="ECO:0000313" key="2">
    <source>
        <dbReference type="Proteomes" id="UP001500975"/>
    </source>
</evidence>
<keyword evidence="2" id="KW-1185">Reference proteome</keyword>
<dbReference type="Proteomes" id="UP001500975">
    <property type="component" value="Unassembled WGS sequence"/>
</dbReference>
<evidence type="ECO:0000313" key="1">
    <source>
        <dbReference type="EMBL" id="GAA4345750.1"/>
    </source>
</evidence>
<gene>
    <name evidence="1" type="ORF">GCM10023165_30030</name>
</gene>
<dbReference type="EMBL" id="BAABGJ010000028">
    <property type="protein sequence ID" value="GAA4345750.1"/>
    <property type="molecule type" value="Genomic_DNA"/>
</dbReference>